<reference evidence="2" key="1">
    <citation type="submission" date="2017-09" db="EMBL/GenBank/DDBJ databases">
        <title>Depth-based differentiation of microbial function through sediment-hosted aquifers and enrichment of novel symbionts in the deep terrestrial subsurface.</title>
        <authorList>
            <person name="Probst A.J."/>
            <person name="Ladd B."/>
            <person name="Jarett J.K."/>
            <person name="Geller-Mcgrath D.E."/>
            <person name="Sieber C.M.K."/>
            <person name="Emerson J.B."/>
            <person name="Anantharaman K."/>
            <person name="Thomas B.C."/>
            <person name="Malmstrom R."/>
            <person name="Stieglmeier M."/>
            <person name="Klingl A."/>
            <person name="Woyke T."/>
            <person name="Ryan C.M."/>
            <person name="Banfield J.F."/>
        </authorList>
    </citation>
    <scope>NUCLEOTIDE SEQUENCE [LARGE SCALE GENOMIC DNA]</scope>
</reference>
<dbReference type="Proteomes" id="UP000230557">
    <property type="component" value="Unassembled WGS sequence"/>
</dbReference>
<dbReference type="Pfam" id="PF04977">
    <property type="entry name" value="DivIC"/>
    <property type="match status" value="1"/>
</dbReference>
<protein>
    <recommendedName>
        <fullName evidence="3">Septum formation initiator</fullName>
    </recommendedName>
</protein>
<dbReference type="AlphaFoldDB" id="A0A2H0VF43"/>
<organism evidence="1 2">
    <name type="scientific">Candidatus Doudnabacteria bacterium CG10_big_fil_rev_8_21_14_0_10_41_10</name>
    <dbReference type="NCBI Taxonomy" id="1974551"/>
    <lineage>
        <taxon>Bacteria</taxon>
        <taxon>Candidatus Doudnaibacteriota</taxon>
    </lineage>
</organism>
<evidence type="ECO:0000313" key="2">
    <source>
        <dbReference type="Proteomes" id="UP000230557"/>
    </source>
</evidence>
<proteinExistence type="predicted"/>
<gene>
    <name evidence="1" type="ORF">COT91_03815</name>
</gene>
<evidence type="ECO:0008006" key="3">
    <source>
        <dbReference type="Google" id="ProtNLM"/>
    </source>
</evidence>
<sequence>MTWKKLLKSKPFLFLLVVILVIFTYFFAREAKRQYRIAVEIHALEEEIGELETANRELSDLIAYFQTEGFQEKELRRKLNLQKPGEHTVVLPQSQVTQESNAGENLAVATNEEKNWKKWWNYFFKNK</sequence>
<dbReference type="EMBL" id="PFAJ01000050">
    <property type="protein sequence ID" value="PIR96979.1"/>
    <property type="molecule type" value="Genomic_DNA"/>
</dbReference>
<accession>A0A2H0VF43</accession>
<dbReference type="InterPro" id="IPR007060">
    <property type="entry name" value="FtsL/DivIC"/>
</dbReference>
<comment type="caution">
    <text evidence="1">The sequence shown here is derived from an EMBL/GenBank/DDBJ whole genome shotgun (WGS) entry which is preliminary data.</text>
</comment>
<evidence type="ECO:0000313" key="1">
    <source>
        <dbReference type="EMBL" id="PIR96979.1"/>
    </source>
</evidence>
<name>A0A2H0VF43_9BACT</name>